<dbReference type="AlphaFoldDB" id="A0A0C2GT39"/>
<keyword evidence="1" id="KW-1133">Transmembrane helix</keyword>
<evidence type="ECO:0000256" key="1">
    <source>
        <dbReference type="SAM" id="Phobius"/>
    </source>
</evidence>
<feature type="transmembrane region" description="Helical" evidence="1">
    <location>
        <begin position="77"/>
        <end position="98"/>
    </location>
</feature>
<feature type="domain" description="Cation-transporting P-type ATPase C-terminal" evidence="2">
    <location>
        <begin position="3"/>
        <end position="63"/>
    </location>
</feature>
<protein>
    <recommendedName>
        <fullName evidence="2">Cation-transporting P-type ATPase C-terminal domain-containing protein</fullName>
    </recommendedName>
</protein>
<evidence type="ECO:0000313" key="4">
    <source>
        <dbReference type="Proteomes" id="UP000054047"/>
    </source>
</evidence>
<dbReference type="Proteomes" id="UP000054047">
    <property type="component" value="Unassembled WGS sequence"/>
</dbReference>
<proteinExistence type="predicted"/>
<keyword evidence="1" id="KW-0472">Membrane</keyword>
<organism evidence="3 4">
    <name type="scientific">Ancylostoma duodenale</name>
    <dbReference type="NCBI Taxonomy" id="51022"/>
    <lineage>
        <taxon>Eukaryota</taxon>
        <taxon>Metazoa</taxon>
        <taxon>Ecdysozoa</taxon>
        <taxon>Nematoda</taxon>
        <taxon>Chromadorea</taxon>
        <taxon>Rhabditida</taxon>
        <taxon>Rhabditina</taxon>
        <taxon>Rhabditomorpha</taxon>
        <taxon>Strongyloidea</taxon>
        <taxon>Ancylostomatidae</taxon>
        <taxon>Ancylostomatinae</taxon>
        <taxon>Ancylostoma</taxon>
    </lineage>
</organism>
<keyword evidence="4" id="KW-1185">Reference proteome</keyword>
<sequence length="124" mass="13681">MPPWKNVWLCAAIALSMSLHFVILYVDIMATIFQITPLCVAEWVAVFKISFPVILLDEVLKFIARNYIDGKPESRAASVRAMVSLAGLGALWCAYFGWMLGPYAAGIDRAFGVSVATSRLHSEL</sequence>
<dbReference type="Gene3D" id="1.20.1110.10">
    <property type="entry name" value="Calcium-transporting ATPase, transmembrane domain"/>
    <property type="match status" value="1"/>
</dbReference>
<reference evidence="3 4" key="1">
    <citation type="submission" date="2013-12" db="EMBL/GenBank/DDBJ databases">
        <title>Draft genome of the parsitic nematode Ancylostoma duodenale.</title>
        <authorList>
            <person name="Mitreva M."/>
        </authorList>
    </citation>
    <scope>NUCLEOTIDE SEQUENCE [LARGE SCALE GENOMIC DNA]</scope>
    <source>
        <strain evidence="3 4">Zhejiang</strain>
    </source>
</reference>
<feature type="transmembrane region" description="Helical" evidence="1">
    <location>
        <begin position="32"/>
        <end position="56"/>
    </location>
</feature>
<dbReference type="InterPro" id="IPR023298">
    <property type="entry name" value="ATPase_P-typ_TM_dom_sf"/>
</dbReference>
<gene>
    <name evidence="3" type="ORF">ANCDUO_05264</name>
</gene>
<dbReference type="SUPFAM" id="SSF81665">
    <property type="entry name" value="Calcium ATPase, transmembrane domain M"/>
    <property type="match status" value="1"/>
</dbReference>
<accession>A0A0C2GT39</accession>
<name>A0A0C2GT39_9BILA</name>
<feature type="transmembrane region" description="Helical" evidence="1">
    <location>
        <begin position="7"/>
        <end position="26"/>
    </location>
</feature>
<dbReference type="Pfam" id="PF00689">
    <property type="entry name" value="Cation_ATPase_C"/>
    <property type="match status" value="1"/>
</dbReference>
<dbReference type="InterPro" id="IPR006068">
    <property type="entry name" value="ATPase_P-typ_cation-transptr_C"/>
</dbReference>
<evidence type="ECO:0000313" key="3">
    <source>
        <dbReference type="EMBL" id="KIH64425.1"/>
    </source>
</evidence>
<dbReference type="OrthoDB" id="3352408at2759"/>
<dbReference type="EMBL" id="KN728074">
    <property type="protein sequence ID" value="KIH64425.1"/>
    <property type="molecule type" value="Genomic_DNA"/>
</dbReference>
<evidence type="ECO:0000259" key="2">
    <source>
        <dbReference type="Pfam" id="PF00689"/>
    </source>
</evidence>
<keyword evidence="1" id="KW-0812">Transmembrane</keyword>